<evidence type="ECO:0000313" key="2">
    <source>
        <dbReference type="Proteomes" id="UP000823749"/>
    </source>
</evidence>
<reference evidence="1" key="1">
    <citation type="submission" date="2020-08" db="EMBL/GenBank/DDBJ databases">
        <title>Plant Genome Project.</title>
        <authorList>
            <person name="Zhang R.-G."/>
        </authorList>
    </citation>
    <scope>NUCLEOTIDE SEQUENCE</scope>
    <source>
        <strain evidence="1">WSP0</strain>
        <tissue evidence="1">Leaf</tissue>
    </source>
</reference>
<dbReference type="Proteomes" id="UP000823749">
    <property type="component" value="Chromosome 2"/>
</dbReference>
<accession>A0AAV6LAA6</accession>
<gene>
    <name evidence="1" type="ORF">RHGRI_004628</name>
</gene>
<proteinExistence type="predicted"/>
<organism evidence="1 2">
    <name type="scientific">Rhododendron griersonianum</name>
    <dbReference type="NCBI Taxonomy" id="479676"/>
    <lineage>
        <taxon>Eukaryota</taxon>
        <taxon>Viridiplantae</taxon>
        <taxon>Streptophyta</taxon>
        <taxon>Embryophyta</taxon>
        <taxon>Tracheophyta</taxon>
        <taxon>Spermatophyta</taxon>
        <taxon>Magnoliopsida</taxon>
        <taxon>eudicotyledons</taxon>
        <taxon>Gunneridae</taxon>
        <taxon>Pentapetalae</taxon>
        <taxon>asterids</taxon>
        <taxon>Ericales</taxon>
        <taxon>Ericaceae</taxon>
        <taxon>Ericoideae</taxon>
        <taxon>Rhodoreae</taxon>
        <taxon>Rhododendron</taxon>
    </lineage>
</organism>
<keyword evidence="2" id="KW-1185">Reference proteome</keyword>
<name>A0AAV6LAA6_9ERIC</name>
<protein>
    <submittedName>
        <fullName evidence="1">Uncharacterized protein</fullName>
    </submittedName>
</protein>
<comment type="caution">
    <text evidence="1">The sequence shown here is derived from an EMBL/GenBank/DDBJ whole genome shotgun (WGS) entry which is preliminary data.</text>
</comment>
<dbReference type="AlphaFoldDB" id="A0AAV6LAA6"/>
<dbReference type="EMBL" id="JACTNZ010000002">
    <property type="protein sequence ID" value="KAG5561630.1"/>
    <property type="molecule type" value="Genomic_DNA"/>
</dbReference>
<sequence>MNFGKYCRLLERDVGNILEDVTIPETLIDSTIAVMKKLSPLKRNCATHLMMELAHCKCACISDTLFYEFWRDIDVSCLGVFNLVSPNSLMQLLHDILNTMFNLLEWRNLELCHSTFSATFPVVFGAFGDWALDVIDVVEHADCERRLEGDNFIHIRHLLLGLLSSRIAESVQEFGRFRDDRQESSMRPVYETYMVTEAVAGVFGVNEIKLKHLFLGIMVVNLGINQRPQWIEDLQLTRKGLAVEEYIPAVQERMFDGFTIDFGNLDTKAFVGQGIANERVKWDASNSYRHESEKFTEKEQRSKERRWSNKCPLWDSYRPIAELCKSHELPMIWANGGEEDMLPLNAVADVLNPR</sequence>
<evidence type="ECO:0000313" key="1">
    <source>
        <dbReference type="EMBL" id="KAG5561630.1"/>
    </source>
</evidence>